<sequence length="513" mass="56885">MPSSGSNTSAMNMDNSSKGEYGRLAKRSRSSQNPPPSLVNQWNSGDDESPMPSSQYNPLDEPSPLGLRLNKTQSLLELIEKRLSEENSASLTVKFSKNRNSRTQKDAKRSTTSGANDKLKASNFPASLLRIGSWQYVSSFQNGLVVKCYFAKQRLVWEVLEGGLKSKIEIMWSDIIALKANYGDNGPGTLTIVLARPPIFFKENNPQPRKHTIWKRTPDFTGGQASINRKHFLQCPPGVLNKHYQKLIQCDRHLYILSQQLEIIIDSPYFEACASINPEECRGREFDQVAAAQGYSPSSFQDVELAVITQSPPLIFGQNPNRVTVENMSTETLSSSSVMDTSATECNGNSEGHGYLEQRSWEQLKVPDLHPSVRMSDLENNIGSCISEQVTSGCVPSDKTPEFWDVMENIKRDLLGDTQSTTVLDEKSLLKKVDSLSFLLRDPATSSSAKVEKGNYDEGANCGINVAPNLSNDPLMREKTSNDIFVSQENCMSGFGCMPMAPSMLRIDSFADF</sequence>
<dbReference type="PANTHER" id="PTHR33494">
    <property type="entry name" value="OS02G0793800 PROTEIN"/>
    <property type="match status" value="1"/>
</dbReference>
<dbReference type="AlphaFoldDB" id="A0AAD1Z4C5"/>
<evidence type="ECO:0000313" key="4">
    <source>
        <dbReference type="Proteomes" id="UP000834106"/>
    </source>
</evidence>
<feature type="compositionally biased region" description="Polar residues" evidence="1">
    <location>
        <begin position="1"/>
        <end position="18"/>
    </location>
</feature>
<proteinExistence type="predicted"/>
<dbReference type="Pfam" id="PF24818">
    <property type="entry name" value="PH_TRF2_HOY1"/>
    <property type="match status" value="1"/>
</dbReference>
<dbReference type="InterPro" id="IPR057939">
    <property type="entry name" value="TRF2_HOY1_PH"/>
</dbReference>
<gene>
    <name evidence="3" type="ORF">FPE_LOCUS8455</name>
</gene>
<dbReference type="EMBL" id="OU503040">
    <property type="protein sequence ID" value="CAI9761025.1"/>
    <property type="molecule type" value="Genomic_DNA"/>
</dbReference>
<evidence type="ECO:0000259" key="2">
    <source>
        <dbReference type="Pfam" id="PF24818"/>
    </source>
</evidence>
<protein>
    <recommendedName>
        <fullName evidence="2">TRF2/HOY1 PH-like domain-containing protein</fullName>
    </recommendedName>
</protein>
<dbReference type="PANTHER" id="PTHR33494:SF27">
    <property type="entry name" value="ATP-DEPENDENT DNA HELICASE"/>
    <property type="match status" value="1"/>
</dbReference>
<evidence type="ECO:0000256" key="1">
    <source>
        <dbReference type="SAM" id="MobiDB-lite"/>
    </source>
</evidence>
<feature type="region of interest" description="Disordered" evidence="1">
    <location>
        <begin position="1"/>
        <end position="67"/>
    </location>
</feature>
<name>A0AAD1Z4C5_9LAMI</name>
<evidence type="ECO:0000313" key="3">
    <source>
        <dbReference type="EMBL" id="CAI9761025.1"/>
    </source>
</evidence>
<keyword evidence="4" id="KW-1185">Reference proteome</keyword>
<accession>A0AAD1Z4C5</accession>
<organism evidence="3 4">
    <name type="scientific">Fraxinus pennsylvanica</name>
    <dbReference type="NCBI Taxonomy" id="56036"/>
    <lineage>
        <taxon>Eukaryota</taxon>
        <taxon>Viridiplantae</taxon>
        <taxon>Streptophyta</taxon>
        <taxon>Embryophyta</taxon>
        <taxon>Tracheophyta</taxon>
        <taxon>Spermatophyta</taxon>
        <taxon>Magnoliopsida</taxon>
        <taxon>eudicotyledons</taxon>
        <taxon>Gunneridae</taxon>
        <taxon>Pentapetalae</taxon>
        <taxon>asterids</taxon>
        <taxon>lamiids</taxon>
        <taxon>Lamiales</taxon>
        <taxon>Oleaceae</taxon>
        <taxon>Oleeae</taxon>
        <taxon>Fraxinus</taxon>
    </lineage>
</organism>
<dbReference type="Proteomes" id="UP000834106">
    <property type="component" value="Chromosome 5"/>
</dbReference>
<feature type="domain" description="TRF2/HOY1 PH-like" evidence="2">
    <location>
        <begin position="123"/>
        <end position="241"/>
    </location>
</feature>
<feature type="region of interest" description="Disordered" evidence="1">
    <location>
        <begin position="94"/>
        <end position="118"/>
    </location>
</feature>
<reference evidence="3" key="1">
    <citation type="submission" date="2023-05" db="EMBL/GenBank/DDBJ databases">
        <authorList>
            <person name="Huff M."/>
        </authorList>
    </citation>
    <scope>NUCLEOTIDE SEQUENCE</scope>
</reference>